<dbReference type="InterPro" id="IPR001944">
    <property type="entry name" value="Glycoside_Hdrlase_35"/>
</dbReference>
<dbReference type="EMBL" id="CAXAMM010029137">
    <property type="protein sequence ID" value="CAK9064148.1"/>
    <property type="molecule type" value="Genomic_DNA"/>
</dbReference>
<evidence type="ECO:0000259" key="2">
    <source>
        <dbReference type="Pfam" id="PF01301"/>
    </source>
</evidence>
<evidence type="ECO:0000313" key="3">
    <source>
        <dbReference type="EMBL" id="CAK9064148.1"/>
    </source>
</evidence>
<organism evidence="3 4">
    <name type="scientific">Durusdinium trenchii</name>
    <dbReference type="NCBI Taxonomy" id="1381693"/>
    <lineage>
        <taxon>Eukaryota</taxon>
        <taxon>Sar</taxon>
        <taxon>Alveolata</taxon>
        <taxon>Dinophyceae</taxon>
        <taxon>Suessiales</taxon>
        <taxon>Symbiodiniaceae</taxon>
        <taxon>Durusdinium</taxon>
    </lineage>
</organism>
<name>A0ABP0NL08_9DINO</name>
<dbReference type="Proteomes" id="UP001642464">
    <property type="component" value="Unassembled WGS sequence"/>
</dbReference>
<dbReference type="PANTHER" id="PTHR23421">
    <property type="entry name" value="BETA-GALACTOSIDASE RELATED"/>
    <property type="match status" value="1"/>
</dbReference>
<evidence type="ECO:0000256" key="1">
    <source>
        <dbReference type="ARBA" id="ARBA00009809"/>
    </source>
</evidence>
<feature type="non-terminal residue" evidence="3">
    <location>
        <position position="350"/>
    </location>
</feature>
<dbReference type="InterPro" id="IPR031330">
    <property type="entry name" value="Gly_Hdrlase_35_cat"/>
</dbReference>
<protein>
    <submittedName>
        <fullName evidence="3">Beta-galactosidase (Acid beta-galactosidase) (Lactase)</fullName>
    </submittedName>
</protein>
<comment type="similarity">
    <text evidence="1">Belongs to the glycosyl hydrolase 35 family.</text>
</comment>
<dbReference type="Pfam" id="PF01301">
    <property type="entry name" value="Glyco_hydro_35"/>
    <property type="match status" value="1"/>
</dbReference>
<reference evidence="3 4" key="1">
    <citation type="submission" date="2024-02" db="EMBL/GenBank/DDBJ databases">
        <authorList>
            <person name="Chen Y."/>
            <person name="Shah S."/>
            <person name="Dougan E. K."/>
            <person name="Thang M."/>
            <person name="Chan C."/>
        </authorList>
    </citation>
    <scope>NUCLEOTIDE SEQUENCE [LARGE SCALE GENOMIC DNA]</scope>
</reference>
<keyword evidence="4" id="KW-1185">Reference proteome</keyword>
<sequence>MDGGGVPGWLMDRTTKKSRAADGLVNLRTDDPDFLAYVKRYFGRLNDVIRPYLASNGGPIILYSVENEYNWFETFHEVDKLFWHEGGPERGLGAVVPTRAYLSALRDFVINDAIDVPITTCPGDGKTSGMAATPGIIPMPNVYNGLGGEMPEKVAYDLLKDMHNPANYGGAYANFPSGTTETDRDPARIKRMIMGGFDGTFAFNVVGMHTEGYRNSVVLAVNAGNWQETVFDFSNIDNIISLFLSPTVLPPGSITFDGVSFPRFSSLTAPVEGYNGPGQFGDTDTTSAAVLTVGLPLADVGRLAFTSSELLTLRDFNGDTLLVLYGAAGSTGELQLDQLGGAVSVLHADT</sequence>
<feature type="domain" description="Glycoside hydrolase 35 catalytic" evidence="2">
    <location>
        <begin position="2"/>
        <end position="74"/>
    </location>
</feature>
<dbReference type="Gene3D" id="3.20.20.80">
    <property type="entry name" value="Glycosidases"/>
    <property type="match status" value="1"/>
</dbReference>
<gene>
    <name evidence="3" type="ORF">SCF082_LOCUS33091</name>
</gene>
<dbReference type="SUPFAM" id="SSF51445">
    <property type="entry name" value="(Trans)glycosidases"/>
    <property type="match status" value="1"/>
</dbReference>
<evidence type="ECO:0000313" key="4">
    <source>
        <dbReference type="Proteomes" id="UP001642464"/>
    </source>
</evidence>
<comment type="caution">
    <text evidence="3">The sequence shown here is derived from an EMBL/GenBank/DDBJ whole genome shotgun (WGS) entry which is preliminary data.</text>
</comment>
<dbReference type="InterPro" id="IPR017853">
    <property type="entry name" value="GH"/>
</dbReference>
<accession>A0ABP0NL08</accession>
<proteinExistence type="inferred from homology"/>